<feature type="region of interest" description="Disordered" evidence="1">
    <location>
        <begin position="424"/>
        <end position="607"/>
    </location>
</feature>
<feature type="compositionally biased region" description="Basic and acidic residues" evidence="1">
    <location>
        <begin position="187"/>
        <end position="213"/>
    </location>
</feature>
<feature type="compositionally biased region" description="Basic and acidic residues" evidence="1">
    <location>
        <begin position="226"/>
        <end position="235"/>
    </location>
</feature>
<feature type="compositionally biased region" description="Acidic residues" evidence="1">
    <location>
        <begin position="214"/>
        <end position="225"/>
    </location>
</feature>
<protein>
    <submittedName>
        <fullName evidence="2">Uncharacterized protein</fullName>
    </submittedName>
</protein>
<dbReference type="AlphaFoldDB" id="A0A1J9RJ27"/>
<dbReference type="EMBL" id="LGTZ01000081">
    <property type="protein sequence ID" value="OJD27613.1"/>
    <property type="molecule type" value="Genomic_DNA"/>
</dbReference>
<feature type="region of interest" description="Disordered" evidence="1">
    <location>
        <begin position="1"/>
        <end position="99"/>
    </location>
</feature>
<comment type="caution">
    <text evidence="2">The sequence shown here is derived from an EMBL/GenBank/DDBJ whole genome shotgun (WGS) entry which is preliminary data.</text>
</comment>
<dbReference type="VEuPathDB" id="FungiDB:ACJ73_00992"/>
<dbReference type="OrthoDB" id="4151048at2759"/>
<feature type="compositionally biased region" description="Low complexity" evidence="1">
    <location>
        <begin position="1"/>
        <end position="19"/>
    </location>
</feature>
<dbReference type="Proteomes" id="UP000242791">
    <property type="component" value="Unassembled WGS sequence"/>
</dbReference>
<feature type="compositionally biased region" description="Polar residues" evidence="1">
    <location>
        <begin position="459"/>
        <end position="488"/>
    </location>
</feature>
<gene>
    <name evidence="2" type="ORF">ACJ73_00992</name>
</gene>
<sequence>MPSPNNPGGVSNSVNNSPNWSDIVDFGQESTNDPQSSTAAPGHDRYAPRQEQNVPVTEPAANAPKKAKKRMFSETNNPGDIRDSLGSSPSGSYRFKVDSGQGWMNDPQLAAAASGHYRDSPGQEQHVPVTEPAARAPKKAKRGIFSETDAQTERHGDSTKHKLKIDKDVNVYNVRQHVDTTLKVERLRARKKEERLQKTSTDAKEHAEYKNTEDEATEDELESEEELKGKKRQEELSEWELLGMRPQWLERLQKPNELEAIEDWHKRRIKSDRIARGERRKKREEDEKKAKEAGEDKDEEKKEKKKEPRTIEACNYCKCKPCRDAKTDCFFAHPAVGEPWKREWPVHRYGEVEAERDYYREKVKHLEQLVDLLKPKAVLGLEDRYQIDEWETQQEAADTERKRVVDELRTSRWKYKQEYLERKKEKLAKPEQKGSVIEEAGKAGTRQIQLSKQQQQRQPPSSTARSVINDPTETQVGHVSSYTENPYSDNAAPARLSEQEWVPLPTDSSDDELDPALTNPVRRRRPQQQQPRARPSGQLAGQPRPTMQSTDSQVTRDTGNPYVPSSLEPQQPPQRQPPYERGEGAQPEQSLRIPSPPFDFPSDSPFL</sequence>
<feature type="compositionally biased region" description="Polar residues" evidence="1">
    <location>
        <begin position="28"/>
        <end position="39"/>
    </location>
</feature>
<feature type="compositionally biased region" description="Low complexity" evidence="1">
    <location>
        <begin position="447"/>
        <end position="458"/>
    </location>
</feature>
<accession>A0A1J9RJ27</accession>
<name>A0A1J9RJ27_9EURO</name>
<feature type="compositionally biased region" description="Basic and acidic residues" evidence="1">
    <location>
        <begin position="151"/>
        <end position="162"/>
    </location>
</feature>
<feature type="region of interest" description="Disordered" evidence="1">
    <location>
        <begin position="112"/>
        <end position="162"/>
    </location>
</feature>
<keyword evidence="3" id="KW-1185">Reference proteome</keyword>
<organism evidence="2 3">
    <name type="scientific">Blastomyces percursus</name>
    <dbReference type="NCBI Taxonomy" id="1658174"/>
    <lineage>
        <taxon>Eukaryota</taxon>
        <taxon>Fungi</taxon>
        <taxon>Dikarya</taxon>
        <taxon>Ascomycota</taxon>
        <taxon>Pezizomycotina</taxon>
        <taxon>Eurotiomycetes</taxon>
        <taxon>Eurotiomycetidae</taxon>
        <taxon>Onygenales</taxon>
        <taxon>Ajellomycetaceae</taxon>
        <taxon>Blastomyces</taxon>
    </lineage>
</organism>
<evidence type="ECO:0000313" key="2">
    <source>
        <dbReference type="EMBL" id="OJD27613.1"/>
    </source>
</evidence>
<reference evidence="2 3" key="1">
    <citation type="submission" date="2015-08" db="EMBL/GenBank/DDBJ databases">
        <title>Emmonsia species relationships and genome sequence.</title>
        <authorList>
            <person name="Cuomo C.A."/>
            <person name="Schwartz I.S."/>
            <person name="Kenyon C."/>
            <person name="De Hoog G.S."/>
            <person name="Govender N.P."/>
            <person name="Botha A."/>
            <person name="Moreno L."/>
            <person name="De Vries M."/>
            <person name="Munoz J.F."/>
            <person name="Stielow J.B."/>
        </authorList>
    </citation>
    <scope>NUCLEOTIDE SEQUENCE [LARGE SCALE GENOMIC DNA]</scope>
    <source>
        <strain evidence="2 3">EI222</strain>
    </source>
</reference>
<evidence type="ECO:0000313" key="3">
    <source>
        <dbReference type="Proteomes" id="UP000242791"/>
    </source>
</evidence>
<proteinExistence type="predicted"/>
<evidence type="ECO:0000256" key="1">
    <source>
        <dbReference type="SAM" id="MobiDB-lite"/>
    </source>
</evidence>
<feature type="region of interest" description="Disordered" evidence="1">
    <location>
        <begin position="275"/>
        <end position="309"/>
    </location>
</feature>
<feature type="region of interest" description="Disordered" evidence="1">
    <location>
        <begin position="187"/>
        <end position="236"/>
    </location>
</feature>
<feature type="compositionally biased region" description="Polar residues" evidence="1">
    <location>
        <begin position="545"/>
        <end position="558"/>
    </location>
</feature>